<dbReference type="Proteomes" id="UP000199698">
    <property type="component" value="Unassembled WGS sequence"/>
</dbReference>
<evidence type="ECO:0000256" key="5">
    <source>
        <dbReference type="ARBA" id="ARBA00022736"/>
    </source>
</evidence>
<dbReference type="GO" id="GO:0009025">
    <property type="term" value="F:tagatose-bisphosphate aldolase activity"/>
    <property type="evidence" value="ECO:0007669"/>
    <property type="project" value="UniProtKB-EC"/>
</dbReference>
<evidence type="ECO:0000256" key="4">
    <source>
        <dbReference type="ARBA" id="ARBA00012905"/>
    </source>
</evidence>
<evidence type="ECO:0000256" key="1">
    <source>
        <dbReference type="ARBA" id="ARBA00000567"/>
    </source>
</evidence>
<dbReference type="SMART" id="SM01133">
    <property type="entry name" value="DeoC"/>
    <property type="match status" value="1"/>
</dbReference>
<evidence type="ECO:0000256" key="6">
    <source>
        <dbReference type="ARBA" id="ARBA00023239"/>
    </source>
</evidence>
<proteinExistence type="inferred from homology"/>
<dbReference type="HAMAP" id="MF_00734">
    <property type="entry name" value="LacD"/>
    <property type="match status" value="1"/>
</dbReference>
<dbReference type="PANTHER" id="PTHR39340:SF1">
    <property type="entry name" value="SULFOFRUCTOSEPHOSPHATE ALDOLASE"/>
    <property type="match status" value="1"/>
</dbReference>
<sequence>MAKKCISRGKFTRMQQLSNQDGIIAALAIDQRGSMVKMMESAVGKDRYHIDMVYEFKELVSQELTKYVSAILLDEEYGFKGMTAKNSNAGLIMSYEKTGYDASTPGRLPDILPEDSLQRLIKKGADAAKVLVYYNPDDPQDILDKKHAFLERLGNEARAADIPVFVEPIVYDNVITDDKSPEFAKIKPQKVINTIKEFTKEQYYIDILKVEVPVLFKNVEGFNDNNIVVYTQKQAADYFKQASDAATRPFIYLSAGVPTKTFHEELIFAGENGAKYSGILGGRATWFEGVAAYANGGKEGLKRWLDQTGRENVEHLNKILKQYATPWYDIYGGKENIEVIDVKLSN</sequence>
<dbReference type="GO" id="GO:0009024">
    <property type="term" value="F:tagatose-6-phosphate kinase activity"/>
    <property type="evidence" value="ECO:0007669"/>
    <property type="project" value="InterPro"/>
</dbReference>
<dbReference type="Pfam" id="PF01791">
    <property type="entry name" value="DeoC"/>
    <property type="match status" value="1"/>
</dbReference>
<dbReference type="EC" id="4.1.2.40" evidence="4"/>
<dbReference type="InterPro" id="IPR013785">
    <property type="entry name" value="Aldolase_TIM"/>
</dbReference>
<dbReference type="RefSeq" id="WP_091122417.1">
    <property type="nucleotide sequence ID" value="NZ_FMBA01000015.1"/>
</dbReference>
<dbReference type="UniPathway" id="UPA00704">
    <property type="reaction ID" value="UER00716"/>
</dbReference>
<comment type="pathway">
    <text evidence="2">Carbohydrate metabolism; D-tagatose 6-phosphate degradation; D-glyceraldehyde 3-phosphate and glycerone phosphate from D-tagatose 6-phosphate: step 2/2.</text>
</comment>
<name>A0A1C4B037_9GAMM</name>
<dbReference type="NCBIfam" id="NF009498">
    <property type="entry name" value="PRK12858.1"/>
    <property type="match status" value="1"/>
</dbReference>
<dbReference type="Gene3D" id="3.20.20.70">
    <property type="entry name" value="Aldolase class I"/>
    <property type="match status" value="1"/>
</dbReference>
<keyword evidence="8" id="KW-1185">Reference proteome</keyword>
<keyword evidence="6" id="KW-0456">Lyase</keyword>
<dbReference type="PANTHER" id="PTHR39340">
    <property type="entry name" value="SULFOFRUCTOSEPHOSPHATE ALDOLASE"/>
    <property type="match status" value="1"/>
</dbReference>
<dbReference type="GO" id="GO:1902777">
    <property type="term" value="P:6-sulfoquinovose(1-) catabolic process"/>
    <property type="evidence" value="ECO:0007669"/>
    <property type="project" value="TreeGrafter"/>
</dbReference>
<dbReference type="AlphaFoldDB" id="A0A1C4B037"/>
<dbReference type="GO" id="GO:2001059">
    <property type="term" value="P:D-tagatose 6-phosphate catabolic process"/>
    <property type="evidence" value="ECO:0007669"/>
    <property type="project" value="UniProtKB-UniPathway"/>
</dbReference>
<accession>A0A1C4B037</accession>
<dbReference type="EMBL" id="FMBA01000015">
    <property type="protein sequence ID" value="SCC00092.1"/>
    <property type="molecule type" value="Genomic_DNA"/>
</dbReference>
<dbReference type="SUPFAM" id="SSF51569">
    <property type="entry name" value="Aldolase"/>
    <property type="match status" value="1"/>
</dbReference>
<evidence type="ECO:0000256" key="2">
    <source>
        <dbReference type="ARBA" id="ARBA00005191"/>
    </source>
</evidence>
<reference evidence="8" key="1">
    <citation type="submission" date="2016-08" db="EMBL/GenBank/DDBJ databases">
        <authorList>
            <person name="Varghese N."/>
            <person name="Submissions Spin"/>
        </authorList>
    </citation>
    <scope>NUCLEOTIDE SEQUENCE [LARGE SCALE GENOMIC DNA]</scope>
    <source>
        <strain evidence="8">R-53144</strain>
    </source>
</reference>
<dbReference type="InterPro" id="IPR005927">
    <property type="entry name" value="Tag_1.6-dipho_adolase"/>
</dbReference>
<evidence type="ECO:0000313" key="8">
    <source>
        <dbReference type="Proteomes" id="UP000199698"/>
    </source>
</evidence>
<dbReference type="GO" id="GO:0019512">
    <property type="term" value="P:lactose catabolic process via tagatose-6-phosphate"/>
    <property type="evidence" value="ECO:0007669"/>
    <property type="project" value="InterPro"/>
</dbReference>
<dbReference type="InterPro" id="IPR002915">
    <property type="entry name" value="DeoC/FbaB/LacD_aldolase"/>
</dbReference>
<protein>
    <recommendedName>
        <fullName evidence="4">tagatose-bisphosphate aldolase</fullName>
        <ecNumber evidence="4">4.1.2.40</ecNumber>
    </recommendedName>
</protein>
<dbReference type="STRING" id="1798183.GA0061080_101538"/>
<comment type="similarity">
    <text evidence="3">Belongs to the aldolase LacD family.</text>
</comment>
<dbReference type="OrthoDB" id="106309at2"/>
<comment type="catalytic activity">
    <reaction evidence="1">
        <text>D-tagatofuranose 1,6-bisphosphate = D-glyceraldehyde 3-phosphate + dihydroxyacetone phosphate</text>
        <dbReference type="Rhea" id="RHEA:22948"/>
        <dbReference type="ChEBI" id="CHEBI:57642"/>
        <dbReference type="ChEBI" id="CHEBI:58694"/>
        <dbReference type="ChEBI" id="CHEBI:59776"/>
        <dbReference type="EC" id="4.1.2.40"/>
    </reaction>
</comment>
<dbReference type="GO" id="GO:0061595">
    <property type="term" value="F:6-deoxy-6-sulfofructose-1-phosphate aldolase activity"/>
    <property type="evidence" value="ECO:0007669"/>
    <property type="project" value="TreeGrafter"/>
</dbReference>
<keyword evidence="5" id="KW-0423">Lactose metabolism</keyword>
<dbReference type="InterPro" id="IPR050552">
    <property type="entry name" value="LacD_aldolase"/>
</dbReference>
<evidence type="ECO:0000256" key="3">
    <source>
        <dbReference type="ARBA" id="ARBA00008679"/>
    </source>
</evidence>
<organism evidence="7 8">
    <name type="scientific">Gilliamella intestini</name>
    <dbReference type="NCBI Taxonomy" id="1798183"/>
    <lineage>
        <taxon>Bacteria</taxon>
        <taxon>Pseudomonadati</taxon>
        <taxon>Pseudomonadota</taxon>
        <taxon>Gammaproteobacteria</taxon>
        <taxon>Orbales</taxon>
        <taxon>Orbaceae</taxon>
        <taxon>Gilliamella</taxon>
    </lineage>
</organism>
<evidence type="ECO:0000313" key="7">
    <source>
        <dbReference type="EMBL" id="SCC00092.1"/>
    </source>
</evidence>
<gene>
    <name evidence="7" type="ORF">GA0061080_101538</name>
</gene>